<sequence>MKTKLPAILMIGLLLLAGCKTPVPTLSKSYQRTIEHSTQVDVPIVYEAMQIALSLTDTYQSDPNLVRKNTPYYQAMISHFGAHKSHQLVLELEKTLKKAGAYGEINTLIRLQALNYELQNGKLHNNRNYSIPLVYNIAPYPLFLLHNNKRLINSFIKETGFEAFYQQHKNQYASLVRINYALCNYAGMQQWLAQEFPNVPHESLRVVFSPLTGGLHNVRELRSRNGATKQTIMFVSAPDYEMSRTDWTFPEKSAYASRVVFTEINHTYINPVTDQYKAQLAAAMQNLSYWKADKVTGGYNSFILTFNEYMTWAAFTLYAHDTYPTDVFERVTAQQEVFMVKRGFTRFKEFNRELLHLYKQQPKEGKVEDLYPAIIKWMKTHYNTAQQQNTAS</sequence>
<evidence type="ECO:0000256" key="1">
    <source>
        <dbReference type="SAM" id="SignalP"/>
    </source>
</evidence>
<evidence type="ECO:0000313" key="2">
    <source>
        <dbReference type="EMBL" id="NEM98176.1"/>
    </source>
</evidence>
<feature type="signal peptide" evidence="1">
    <location>
        <begin position="1"/>
        <end position="17"/>
    </location>
</feature>
<evidence type="ECO:0000313" key="3">
    <source>
        <dbReference type="Proteomes" id="UP000474777"/>
    </source>
</evidence>
<feature type="chain" id="PRO_5025391835" evidence="1">
    <location>
        <begin position="18"/>
        <end position="392"/>
    </location>
</feature>
<protein>
    <submittedName>
        <fullName evidence="2">DUF4932 domain-containing protein</fullName>
    </submittedName>
</protein>
<dbReference type="AlphaFoldDB" id="A0A6B3LVA1"/>
<dbReference type="EMBL" id="JAAGWD010000004">
    <property type="protein sequence ID" value="NEM98176.1"/>
    <property type="molecule type" value="Genomic_DNA"/>
</dbReference>
<organism evidence="2 3">
    <name type="scientific">Pontibacter burrus</name>
    <dbReference type="NCBI Taxonomy" id="2704466"/>
    <lineage>
        <taxon>Bacteria</taxon>
        <taxon>Pseudomonadati</taxon>
        <taxon>Bacteroidota</taxon>
        <taxon>Cytophagia</taxon>
        <taxon>Cytophagales</taxon>
        <taxon>Hymenobacteraceae</taxon>
        <taxon>Pontibacter</taxon>
    </lineage>
</organism>
<dbReference type="PROSITE" id="PS51257">
    <property type="entry name" value="PROKAR_LIPOPROTEIN"/>
    <property type="match status" value="1"/>
</dbReference>
<accession>A0A6B3LVA1</accession>
<comment type="caution">
    <text evidence="2">The sequence shown here is derived from an EMBL/GenBank/DDBJ whole genome shotgun (WGS) entry which is preliminary data.</text>
</comment>
<dbReference type="RefSeq" id="WP_163915063.1">
    <property type="nucleotide sequence ID" value="NZ_JAAGWD010000004.1"/>
</dbReference>
<reference evidence="2 3" key="1">
    <citation type="submission" date="2020-02" db="EMBL/GenBank/DDBJ databases">
        <authorList>
            <person name="Kim M.K."/>
        </authorList>
    </citation>
    <scope>NUCLEOTIDE SEQUENCE [LARGE SCALE GENOMIC DNA]</scope>
    <source>
        <strain evidence="2 3">BT327</strain>
    </source>
</reference>
<gene>
    <name evidence="2" type="ORF">GXP69_10750</name>
</gene>
<keyword evidence="1" id="KW-0732">Signal</keyword>
<dbReference type="Proteomes" id="UP000474777">
    <property type="component" value="Unassembled WGS sequence"/>
</dbReference>
<proteinExistence type="predicted"/>
<keyword evidence="3" id="KW-1185">Reference proteome</keyword>
<name>A0A6B3LVA1_9BACT</name>